<name>A0ABR4GNY1_9EURO</name>
<sequence>MSHPLIAAVWEQLGRRDLENILHEIIGEHAASLAVRAGQHGDASDMESLTRSVLWIQTLFNVQRTYLQGLATMRDCHPYFVPYLISSNSIFSTLMYLTKVKTDLFPCTKATPTDLLKYRHLMAHTFLVGIRLLILRGEALNSESKFRLERAMRSAWEHPDLSSSERFLINDLLPRAITNIGASNLYRTQQSLLKSSRSYLPVFTSGIYPFPGAPDTLVTDLLTALIKNKDDQLTSFYLLLDLLWAAESASIQCHIDRRRISQEQGYTSAAALKVDEASNQTKDNRKKLARTLLAAFDDEFNIPSLQVLATVVLCQTGGDNPPVQTRRVRDAWGQLAPTREFVDAGLGYLMRWLINRRVQMWDCNGELEAFSHDYQQHLTQWLQNSSFPGSSQAQARRSTAGAVYVVNCPAVHPVPEALLDEQLRSSDRKAYEQLQEKSRFLTMDTLCPLCPGSVKIQHARMIEPLEQVSDSLNLTESDSSGRYSLPDSASRHTTSRSSSRTNSTDQLSRQDSVEALRSPVSPISQSLSFFKLSTKDRSPTTPETPTSISSLTRPRTGQPQEKQLIRSLSKDLKNVTLSLTGSTSLFRRNSSKGHHLPRQARYSFSASGQSLLFWDTASSWVMRFELKPLDGRRARGHRYDVTGVQYAAAGSQRCAVVASAGEHYELLIFRNNGTTPEAYVTIETQQRTLPITCMVMSRDDRFVAFALKDEVRVYEVTDTSIRELRLGGRTDRYPARKYIHPATAHIKNSSETEITVREEESNETVFARRLQFSVDGKRFIVATHLGDQNAYVDVWNCIDQEWNLDVDSSKSFRLPPWTTDDEDLTSVYYDNFNQTIVLTAFLAKEYPISYSISTNTITSNPLSPQIVHAAQSPSGSRFVMANGTKQMYLCDSTASGSLIPTKLKKAISKISPSAFRPGHLALAFPEETEVVAFWSKEGKLMLRTISLHTGGEVISDYDLRPEFDRLVVERSLVNEFYRPRHQPSSLSRQIDSDIEALHSIPRPNLPELPAT</sequence>
<dbReference type="SUPFAM" id="SSF82171">
    <property type="entry name" value="DPP6 N-terminal domain-like"/>
    <property type="match status" value="1"/>
</dbReference>
<dbReference type="Gene3D" id="2.130.10.10">
    <property type="entry name" value="YVTN repeat-like/Quinoprotein amine dehydrogenase"/>
    <property type="match status" value="1"/>
</dbReference>
<accession>A0ABR4GNY1</accession>
<feature type="region of interest" description="Disordered" evidence="1">
    <location>
        <begin position="474"/>
        <end position="519"/>
    </location>
</feature>
<protein>
    <submittedName>
        <fullName evidence="2">Uncharacterized protein</fullName>
    </submittedName>
</protein>
<evidence type="ECO:0000313" key="3">
    <source>
        <dbReference type="Proteomes" id="UP001610563"/>
    </source>
</evidence>
<dbReference type="EMBL" id="JBFTWV010000002">
    <property type="protein sequence ID" value="KAL2800783.1"/>
    <property type="molecule type" value="Genomic_DNA"/>
</dbReference>
<evidence type="ECO:0000313" key="2">
    <source>
        <dbReference type="EMBL" id="KAL2800783.1"/>
    </source>
</evidence>
<gene>
    <name evidence="2" type="ORF">BJX66DRAFT_290120</name>
</gene>
<feature type="compositionally biased region" description="Low complexity" evidence="1">
    <location>
        <begin position="491"/>
        <end position="504"/>
    </location>
</feature>
<feature type="compositionally biased region" description="Polar residues" evidence="1">
    <location>
        <begin position="551"/>
        <end position="561"/>
    </location>
</feature>
<reference evidence="2 3" key="1">
    <citation type="submission" date="2024-07" db="EMBL/GenBank/DDBJ databases">
        <title>Section-level genome sequencing and comparative genomics of Aspergillus sections Usti and Cavernicolus.</title>
        <authorList>
            <consortium name="Lawrence Berkeley National Laboratory"/>
            <person name="Nybo J.L."/>
            <person name="Vesth T.C."/>
            <person name="Theobald S."/>
            <person name="Frisvad J.C."/>
            <person name="Larsen T.O."/>
            <person name="Kjaerboelling I."/>
            <person name="Rothschild-Mancinelli K."/>
            <person name="Lyhne E.K."/>
            <person name="Kogle M.E."/>
            <person name="Barry K."/>
            <person name="Clum A."/>
            <person name="Na H."/>
            <person name="Ledsgaard L."/>
            <person name="Lin J."/>
            <person name="Lipzen A."/>
            <person name="Kuo A."/>
            <person name="Riley R."/>
            <person name="Mondo S."/>
            <person name="Labutti K."/>
            <person name="Haridas S."/>
            <person name="Pangalinan J."/>
            <person name="Salamov A.A."/>
            <person name="Simmons B.A."/>
            <person name="Magnuson J.K."/>
            <person name="Chen J."/>
            <person name="Drula E."/>
            <person name="Henrissat B."/>
            <person name="Wiebenga A."/>
            <person name="Lubbers R.J."/>
            <person name="Gomes A.C."/>
            <person name="Makela M.R."/>
            <person name="Stajich J."/>
            <person name="Grigoriev I.V."/>
            <person name="Mortensen U.H."/>
            <person name="De Vries R.P."/>
            <person name="Baker S.E."/>
            <person name="Andersen M.R."/>
        </authorList>
    </citation>
    <scope>NUCLEOTIDE SEQUENCE [LARGE SCALE GENOMIC DNA]</scope>
    <source>
        <strain evidence="2 3">CBS 209.92</strain>
    </source>
</reference>
<feature type="compositionally biased region" description="Low complexity" evidence="1">
    <location>
        <begin position="539"/>
        <end position="550"/>
    </location>
</feature>
<dbReference type="InterPro" id="IPR015943">
    <property type="entry name" value="WD40/YVTN_repeat-like_dom_sf"/>
</dbReference>
<dbReference type="Proteomes" id="UP001610563">
    <property type="component" value="Unassembled WGS sequence"/>
</dbReference>
<comment type="caution">
    <text evidence="2">The sequence shown here is derived from an EMBL/GenBank/DDBJ whole genome shotgun (WGS) entry which is preliminary data.</text>
</comment>
<evidence type="ECO:0000256" key="1">
    <source>
        <dbReference type="SAM" id="MobiDB-lite"/>
    </source>
</evidence>
<keyword evidence="3" id="KW-1185">Reference proteome</keyword>
<feature type="region of interest" description="Disordered" evidence="1">
    <location>
        <begin position="531"/>
        <end position="562"/>
    </location>
</feature>
<proteinExistence type="predicted"/>
<organism evidence="2 3">
    <name type="scientific">Aspergillus keveii</name>
    <dbReference type="NCBI Taxonomy" id="714993"/>
    <lineage>
        <taxon>Eukaryota</taxon>
        <taxon>Fungi</taxon>
        <taxon>Dikarya</taxon>
        <taxon>Ascomycota</taxon>
        <taxon>Pezizomycotina</taxon>
        <taxon>Eurotiomycetes</taxon>
        <taxon>Eurotiomycetidae</taxon>
        <taxon>Eurotiales</taxon>
        <taxon>Aspergillaceae</taxon>
        <taxon>Aspergillus</taxon>
        <taxon>Aspergillus subgen. Nidulantes</taxon>
    </lineage>
</organism>